<dbReference type="InterPro" id="IPR036179">
    <property type="entry name" value="Ig-like_dom_sf"/>
</dbReference>
<evidence type="ECO:0000256" key="8">
    <source>
        <dbReference type="SAM" id="Phobius"/>
    </source>
</evidence>
<evidence type="ECO:0000256" key="7">
    <source>
        <dbReference type="ARBA" id="ARBA00051722"/>
    </source>
</evidence>
<feature type="signal peptide" evidence="9">
    <location>
        <begin position="1"/>
        <end position="24"/>
    </location>
</feature>
<dbReference type="SUPFAM" id="SSF49265">
    <property type="entry name" value="Fibronectin type III"/>
    <property type="match status" value="2"/>
</dbReference>
<dbReference type="InterPro" id="IPR036116">
    <property type="entry name" value="FN3_sf"/>
</dbReference>
<dbReference type="Gene3D" id="2.60.40.10">
    <property type="entry name" value="Immunoglobulins"/>
    <property type="match status" value="2"/>
</dbReference>
<dbReference type="SMART" id="SM00404">
    <property type="entry name" value="PTPc_motif"/>
    <property type="match status" value="2"/>
</dbReference>
<feature type="domain" description="Tyrosine-protein phosphatase" evidence="10">
    <location>
        <begin position="1302"/>
        <end position="1575"/>
    </location>
</feature>
<dbReference type="GO" id="GO:0004725">
    <property type="term" value="F:protein tyrosine phosphatase activity"/>
    <property type="evidence" value="ECO:0007669"/>
    <property type="project" value="UniProtKB-EC"/>
</dbReference>
<dbReference type="InterPro" id="IPR000387">
    <property type="entry name" value="Tyr_Pase_dom"/>
</dbReference>
<dbReference type="InterPro" id="IPR050348">
    <property type="entry name" value="Protein-Tyr_Phosphatase"/>
</dbReference>
<dbReference type="PROSITE" id="PS00383">
    <property type="entry name" value="TYR_PHOSPHATASE_1"/>
    <property type="match status" value="1"/>
</dbReference>
<organism evidence="15">
    <name type="scientific">Anisakis simplex</name>
    <name type="common">Herring worm</name>
    <dbReference type="NCBI Taxonomy" id="6269"/>
    <lineage>
        <taxon>Eukaryota</taxon>
        <taxon>Metazoa</taxon>
        <taxon>Ecdysozoa</taxon>
        <taxon>Nematoda</taxon>
        <taxon>Chromadorea</taxon>
        <taxon>Rhabditida</taxon>
        <taxon>Spirurina</taxon>
        <taxon>Ascaridomorpha</taxon>
        <taxon>Ascaridoidea</taxon>
        <taxon>Anisakidae</taxon>
        <taxon>Anisakis</taxon>
        <taxon>Anisakis simplex complex</taxon>
    </lineage>
</organism>
<keyword evidence="3 9" id="KW-0732">Signal</keyword>
<dbReference type="GO" id="GO:0045202">
    <property type="term" value="C:synapse"/>
    <property type="evidence" value="ECO:0007669"/>
    <property type="project" value="UniProtKB-ARBA"/>
</dbReference>
<feature type="transmembrane region" description="Helical" evidence="8">
    <location>
        <begin position="812"/>
        <end position="837"/>
    </location>
</feature>
<keyword evidence="6 8" id="KW-0472">Membrane</keyword>
<comment type="catalytic activity">
    <reaction evidence="7">
        <text>O-phospho-L-tyrosyl-[protein] + H2O = L-tyrosyl-[protein] + phosphate</text>
        <dbReference type="Rhea" id="RHEA:10684"/>
        <dbReference type="Rhea" id="RHEA-COMP:10136"/>
        <dbReference type="Rhea" id="RHEA-COMP:20101"/>
        <dbReference type="ChEBI" id="CHEBI:15377"/>
        <dbReference type="ChEBI" id="CHEBI:43474"/>
        <dbReference type="ChEBI" id="CHEBI:46858"/>
        <dbReference type="ChEBI" id="CHEBI:61978"/>
        <dbReference type="EC" id="3.1.3.48"/>
    </reaction>
</comment>
<dbReference type="OrthoDB" id="6058203at2759"/>
<evidence type="ECO:0000313" key="14">
    <source>
        <dbReference type="Proteomes" id="UP000267096"/>
    </source>
</evidence>
<dbReference type="PRINTS" id="PR00700">
    <property type="entry name" value="PRTYPHPHTASE"/>
</dbReference>
<reference evidence="15" key="1">
    <citation type="submission" date="2016-04" db="UniProtKB">
        <authorList>
            <consortium name="WormBaseParasite"/>
        </authorList>
    </citation>
    <scope>IDENTIFICATION</scope>
</reference>
<dbReference type="PROSITE" id="PS50055">
    <property type="entry name" value="TYR_PHOSPHATASE_PTP"/>
    <property type="match status" value="2"/>
</dbReference>
<evidence type="ECO:0000259" key="11">
    <source>
        <dbReference type="PROSITE" id="PS50056"/>
    </source>
</evidence>
<dbReference type="Gene3D" id="3.90.190.10">
    <property type="entry name" value="Protein tyrosine phosphatase superfamily"/>
    <property type="match status" value="2"/>
</dbReference>
<evidence type="ECO:0000256" key="5">
    <source>
        <dbReference type="ARBA" id="ARBA00022912"/>
    </source>
</evidence>
<evidence type="ECO:0000256" key="6">
    <source>
        <dbReference type="ARBA" id="ARBA00023136"/>
    </source>
</evidence>
<evidence type="ECO:0000313" key="15">
    <source>
        <dbReference type="WBParaSite" id="ASIM_0001091201-mRNA-1"/>
    </source>
</evidence>
<sequence>MGGLPFWLWWFASIFLLLRRTAVAFTLVHDTADSVLSWRLKRDFINETSTDAMLSHRPKTPEELKIPQCEDSIADCAYGGKCVTGPNGYKSCLCPASCPVSIPVSCRAEKHDDYCLSMSDEYREKFLLPEPACHMGICVCPPMFDPWKMEGSVKLLPFKCDRRELRVQGVALPSDSVYQGTDAMLFCCINMDPRTFVNEDGVIRQVDFIQNSSIIREPTSTPYHEIFTDGFEPPRCWSLDIKNAQFSDSGSYLCHVKAMGRHEMLTNFTIEFVVKVNEMEQAEQFERHQHQSLNLITGHARRDEDDVDVKMSLFSSLSEPLATTISSPFYPEHMLTLNTINKMYTGHAPRMIQNVTVKANATHAEVFWDTQEGPMLKVEFRLVRRTDGVEVWAQKNTKPGVLIQDLSPATPYTLFISVYDGQNDPFKITEQFTTSESAPDPPTLGEIRLLNLRDGLKCEVEWTPPKTPNGRITKYYVTVRGSVRYVSPGGMLSNDDFPVAEKERCANYNGDKSGFTNADAIADFYSCRFGPLKPNRNYTATVWAENGAGRSKAVVFTEQCVTNYAQPDTVDAPASLPQNGTAFGLSFTSEPDETNGPVACYYVAVVPLSPNVPIESLPAPDSLVVDTFAKAMNNNIRDEHGNTVQVSTFIHQAREQHNPRYFAYIAESYMQLPQRTYVGDGNTTAGVEPCNVLYLSRHRPEDPALRPGLKYTGFLIVRVDRDDSVREEILRQSDPFFSKRKRRRLRSSDLTAERIHVEKEKSRWFSYTEQSDAAGRSRAMRQLIISGPAYGFSSYFKPVLLQAADGSMGQSWISVLFIVLSLLLFTVVIFSGVVYILHSTSFSSCALPRRRGIIRQLCPMKKDRVLLKPMFHATPVEDLPQEFVMRHRDSNFLFISEFEALPHYHRMYESSSSERRDNAHKNRYNDIKAFDATRVKLSQIGSDSSSDYINANFIKGYKGRKTFIATQGPLDATVDDFWRMIWEHNVSVIVMVANLYERNRSQCSKYWPDETPKMYDSLEVRPVEVNYYSDYAVRRFEIRRPQKSVANGSTAGGQPAVICYEAADVNQDAVAVTVNTSRRSSMRGSRESNLDSEYANVPKIKDASSRASKTSASLIATRDAESNLESEDIRAVTQYHFTAWNDLQAPECTTGLLRFLSKLRKIPEYQSSPVVVHCSAGVGRTGTYIAIDSLLDQCIEENKVDVFGFVSEMRKQRNIMVQNFEQYMFIYKALAEWYIFGETDVEVDQIDEYYRALKEPRRDRRPSSTSSAGNNSAIAAVMVRSATKATNANGDISDTNKGSTELEREFKRLQCSLDLNRTCVFAHKPENAPKNRYENAVPYDQCRVVLTIVVGSVTDTTYINASSVKGYFYPYILAQDPLSEQTCYDFWRMIGDLNSKALVMLSNVEDFAECEKYWPSEVGQSISFGADGDFSVKLVSEEVFPSFVLRKFTYKFTTEKMYREVMQFDYLCWPTGSIVPTSTDSLIDLISRVLSLQSDHQEAGPIVVHSRDGSSETGVLCCISLLLERLKAEHRIDVFQTVRSLQQIRPLMFTKLDKTRDDDDPSEQYEFCYKAVIDYLHSFNDKSAPC</sequence>
<evidence type="ECO:0000256" key="9">
    <source>
        <dbReference type="SAM" id="SignalP"/>
    </source>
</evidence>
<dbReference type="GO" id="GO:0016020">
    <property type="term" value="C:membrane"/>
    <property type="evidence" value="ECO:0007669"/>
    <property type="project" value="UniProtKB-SubCell"/>
</dbReference>
<feature type="chain" id="PRO_5043120963" description="protein-tyrosine-phosphatase" evidence="9">
    <location>
        <begin position="25"/>
        <end position="1586"/>
    </location>
</feature>
<accession>A0A0M3JSG2</accession>
<evidence type="ECO:0000313" key="13">
    <source>
        <dbReference type="EMBL" id="VDK43033.1"/>
    </source>
</evidence>
<name>A0A0M3JSG2_ANISI</name>
<dbReference type="SUPFAM" id="SSF52799">
    <property type="entry name" value="(Phosphotyrosine protein) phosphatases II"/>
    <property type="match status" value="2"/>
</dbReference>
<dbReference type="InterPro" id="IPR016130">
    <property type="entry name" value="Tyr_Pase_AS"/>
</dbReference>
<evidence type="ECO:0000259" key="10">
    <source>
        <dbReference type="PROSITE" id="PS50055"/>
    </source>
</evidence>
<dbReference type="CDD" id="cd00063">
    <property type="entry name" value="FN3"/>
    <property type="match status" value="2"/>
</dbReference>
<keyword evidence="4" id="KW-0378">Hydrolase</keyword>
<dbReference type="PANTHER" id="PTHR19134">
    <property type="entry name" value="RECEPTOR-TYPE TYROSINE-PROTEIN PHOSPHATASE"/>
    <property type="match status" value="1"/>
</dbReference>
<dbReference type="EC" id="3.1.3.48" evidence="2"/>
<feature type="domain" description="Tyrosine-protein phosphatase" evidence="10">
    <location>
        <begin position="894"/>
        <end position="1233"/>
    </location>
</feature>
<dbReference type="EMBL" id="UYRR01031000">
    <property type="protein sequence ID" value="VDK43033.1"/>
    <property type="molecule type" value="Genomic_DNA"/>
</dbReference>
<dbReference type="InterPro" id="IPR003961">
    <property type="entry name" value="FN3_dom"/>
</dbReference>
<keyword evidence="5" id="KW-0904">Protein phosphatase</keyword>
<dbReference type="InterPro" id="IPR000242">
    <property type="entry name" value="PTP_cat"/>
</dbReference>
<dbReference type="InterPro" id="IPR003595">
    <property type="entry name" value="Tyr_Pase_cat"/>
</dbReference>
<evidence type="ECO:0000256" key="1">
    <source>
        <dbReference type="ARBA" id="ARBA00004167"/>
    </source>
</evidence>
<keyword evidence="8" id="KW-0812">Transmembrane</keyword>
<dbReference type="CDD" id="cd00047">
    <property type="entry name" value="PTPc"/>
    <property type="match status" value="2"/>
</dbReference>
<dbReference type="PANTHER" id="PTHR19134:SF495">
    <property type="entry name" value="TYROSINE-PROTEIN PHOSPHATASE 69D"/>
    <property type="match status" value="1"/>
</dbReference>
<evidence type="ECO:0000259" key="12">
    <source>
        <dbReference type="PROSITE" id="PS50853"/>
    </source>
</evidence>
<dbReference type="SMART" id="SM00060">
    <property type="entry name" value="FN3"/>
    <property type="match status" value="2"/>
</dbReference>
<dbReference type="SUPFAM" id="SSF48726">
    <property type="entry name" value="Immunoglobulin"/>
    <property type="match status" value="1"/>
</dbReference>
<evidence type="ECO:0000256" key="3">
    <source>
        <dbReference type="ARBA" id="ARBA00022729"/>
    </source>
</evidence>
<proteinExistence type="predicted"/>
<dbReference type="PROSITE" id="PS50853">
    <property type="entry name" value="FN3"/>
    <property type="match status" value="1"/>
</dbReference>
<gene>
    <name evidence="13" type="ORF">ASIM_LOCUS10470</name>
</gene>
<dbReference type="PROSITE" id="PS50056">
    <property type="entry name" value="TYR_PHOSPHATASE_2"/>
    <property type="match status" value="2"/>
</dbReference>
<feature type="domain" description="Tyrosine specific protein phosphatases" evidence="11">
    <location>
        <begin position="1480"/>
        <end position="1556"/>
    </location>
</feature>
<dbReference type="InterPro" id="IPR029021">
    <property type="entry name" value="Prot-tyrosine_phosphatase-like"/>
</dbReference>
<dbReference type="Proteomes" id="UP000267096">
    <property type="component" value="Unassembled WGS sequence"/>
</dbReference>
<dbReference type="FunFam" id="3.90.190.10:FF:000102">
    <property type="entry name" value="Receptor-type tyrosine-protein phosphatase"/>
    <property type="match status" value="1"/>
</dbReference>
<dbReference type="InterPro" id="IPR013783">
    <property type="entry name" value="Ig-like_fold"/>
</dbReference>
<evidence type="ECO:0000256" key="4">
    <source>
        <dbReference type="ARBA" id="ARBA00022801"/>
    </source>
</evidence>
<evidence type="ECO:0000256" key="2">
    <source>
        <dbReference type="ARBA" id="ARBA00013064"/>
    </source>
</evidence>
<protein>
    <recommendedName>
        <fullName evidence="2">protein-tyrosine-phosphatase</fullName>
        <ecNumber evidence="2">3.1.3.48</ecNumber>
    </recommendedName>
</protein>
<comment type="subcellular location">
    <subcellularLocation>
        <location evidence="1">Membrane</location>
        <topology evidence="1">Single-pass membrane protein</topology>
    </subcellularLocation>
</comment>
<dbReference type="SMART" id="SM00194">
    <property type="entry name" value="PTPc"/>
    <property type="match status" value="2"/>
</dbReference>
<keyword evidence="14" id="KW-1185">Reference proteome</keyword>
<dbReference type="Pfam" id="PF00102">
    <property type="entry name" value="Y_phosphatase"/>
    <property type="match status" value="3"/>
</dbReference>
<reference evidence="13 14" key="2">
    <citation type="submission" date="2018-11" db="EMBL/GenBank/DDBJ databases">
        <authorList>
            <consortium name="Pathogen Informatics"/>
        </authorList>
    </citation>
    <scope>NUCLEOTIDE SEQUENCE [LARGE SCALE GENOMIC DNA]</scope>
</reference>
<feature type="domain" description="Fibronectin type-III" evidence="12">
    <location>
        <begin position="438"/>
        <end position="568"/>
    </location>
</feature>
<dbReference type="Pfam" id="PF00041">
    <property type="entry name" value="fn3"/>
    <property type="match status" value="1"/>
</dbReference>
<feature type="domain" description="Tyrosine specific protein phosphatases" evidence="11">
    <location>
        <begin position="1153"/>
        <end position="1224"/>
    </location>
</feature>
<keyword evidence="8" id="KW-1133">Transmembrane helix</keyword>
<dbReference type="WBParaSite" id="ASIM_0001091201-mRNA-1">
    <property type="protein sequence ID" value="ASIM_0001091201-mRNA-1"/>
    <property type="gene ID" value="ASIM_0001091201"/>
</dbReference>